<keyword evidence="4 5" id="KW-0472">Membrane</keyword>
<sequence>MATSSVMQSILVSPVTGVAKGAGLSPTIPRSCYLPRQGRNSGMLVRCMAKDGQKEEVESPIKANVAKVRTDFFDLLAFSGPGPERINGRLAMVGFVAAIAVELSKGEDVFAQISNGGIPWFLLTTGVLSVASLIPLSSGVSVESRSKPFWSSDAELLNGRFAMLGLVALALTEYVKGGTLVSSNRYHSVSDPSVLRNERGVKKLASNSLSPSIHPQMATSSVMQSILVSPVTGVAKGAGLSPTIPRSCYLPRQGRNSGMLVRCMAKDGQKEEVESPIKANVAKVRTDFFDLLAFSGPGPERINGRLAMVGFVAAIAVELSKGEDVFAQISNGGIPWFLLTTGVLSVASLIPLSSGVSVESRSKPFWSSDAELLNGRFAMLGLVALALTEYVKGQATDTIASLIPLSCGVSVESRSEPFWSSDAKMLNGRFAMLGLVALALTEFVKGGALIVTQMAASTVMQSILVSPVTTGVAKRLCSSRMTPRCYMPMRQQRNSSVVVRCMAEEEAGPVATPSPSSPPPPKAKVSTNFFDVLAFSGPAPEIINGRLAMTGFVTAIAVELFKGEDVFAQISDGGIPWFLYATVLLSVASLIPLFCRVSVESKSKGFMSSDAELWNGRVAMLDLVGLALTELALGIEFSDRWGSANVKENRQLINLLPEQVSGVQDFVWKNHYA</sequence>
<evidence type="ECO:0000256" key="2">
    <source>
        <dbReference type="ARBA" id="ARBA00022692"/>
    </source>
</evidence>
<dbReference type="GO" id="GO:0009535">
    <property type="term" value="C:chloroplast thylakoid membrane"/>
    <property type="evidence" value="ECO:0007669"/>
    <property type="project" value="UniProtKB-SubCell"/>
</dbReference>
<organism evidence="6 7">
    <name type="scientific">Rhododendron griersonianum</name>
    <dbReference type="NCBI Taxonomy" id="479676"/>
    <lineage>
        <taxon>Eukaryota</taxon>
        <taxon>Viridiplantae</taxon>
        <taxon>Streptophyta</taxon>
        <taxon>Embryophyta</taxon>
        <taxon>Tracheophyta</taxon>
        <taxon>Spermatophyta</taxon>
        <taxon>Magnoliopsida</taxon>
        <taxon>eudicotyledons</taxon>
        <taxon>Gunneridae</taxon>
        <taxon>Pentapetalae</taxon>
        <taxon>asterids</taxon>
        <taxon>Ericales</taxon>
        <taxon>Ericaceae</taxon>
        <taxon>Ericoideae</taxon>
        <taxon>Rhodoreae</taxon>
        <taxon>Rhododendron</taxon>
    </lineage>
</organism>
<dbReference type="EMBL" id="JACTNZ010000002">
    <property type="protein sequence ID" value="KAG5560207.1"/>
    <property type="molecule type" value="Genomic_DNA"/>
</dbReference>
<feature type="transmembrane region" description="Helical" evidence="5">
    <location>
        <begin position="577"/>
        <end position="599"/>
    </location>
</feature>
<evidence type="ECO:0000313" key="7">
    <source>
        <dbReference type="Proteomes" id="UP000823749"/>
    </source>
</evidence>
<reference evidence="6" key="1">
    <citation type="submission" date="2020-08" db="EMBL/GenBank/DDBJ databases">
        <title>Plant Genome Project.</title>
        <authorList>
            <person name="Zhang R.-G."/>
        </authorList>
    </citation>
    <scope>NUCLEOTIDE SEQUENCE</scope>
    <source>
        <strain evidence="6">WSP0</strain>
        <tissue evidence="6">Leaf</tissue>
    </source>
</reference>
<evidence type="ECO:0000256" key="4">
    <source>
        <dbReference type="ARBA" id="ARBA00023136"/>
    </source>
</evidence>
<dbReference type="SUPFAM" id="SSF103511">
    <property type="entry name" value="Chlorophyll a-b binding protein"/>
    <property type="match status" value="3"/>
</dbReference>
<evidence type="ECO:0000256" key="1">
    <source>
        <dbReference type="ARBA" id="ARBA00004141"/>
    </source>
</evidence>
<gene>
    <name evidence="6" type="ORF">RHGRI_003482</name>
</gene>
<protein>
    <recommendedName>
        <fullName evidence="8">Early light-induced protein</fullName>
    </recommendedName>
</protein>
<evidence type="ECO:0000256" key="3">
    <source>
        <dbReference type="ARBA" id="ARBA00022989"/>
    </source>
</evidence>
<accession>A0AAV6L5V7</accession>
<keyword evidence="2 5" id="KW-0812">Transmembrane</keyword>
<dbReference type="Proteomes" id="UP000823749">
    <property type="component" value="Chromosome 2"/>
</dbReference>
<dbReference type="PANTHER" id="PTHR14154">
    <property type="entry name" value="UPF0041 BRAIN PROTEIN 44-RELATED"/>
    <property type="match status" value="1"/>
</dbReference>
<keyword evidence="3 5" id="KW-1133">Transmembrane helix</keyword>
<evidence type="ECO:0008006" key="8">
    <source>
        <dbReference type="Google" id="ProtNLM"/>
    </source>
</evidence>
<evidence type="ECO:0000256" key="5">
    <source>
        <dbReference type="SAM" id="Phobius"/>
    </source>
</evidence>
<keyword evidence="7" id="KW-1185">Reference proteome</keyword>
<dbReference type="Gene3D" id="1.10.3460.10">
    <property type="entry name" value="Chlorophyll a/b binding protein domain"/>
    <property type="match status" value="2"/>
</dbReference>
<evidence type="ECO:0000313" key="6">
    <source>
        <dbReference type="EMBL" id="KAG5560207.1"/>
    </source>
</evidence>
<proteinExistence type="predicted"/>
<comment type="caution">
    <text evidence="6">The sequence shown here is derived from an EMBL/GenBank/DDBJ whole genome shotgun (WGS) entry which is preliminary data.</text>
</comment>
<dbReference type="AlphaFoldDB" id="A0AAV6L5V7"/>
<comment type="subcellular location">
    <subcellularLocation>
        <location evidence="1">Membrane</location>
        <topology evidence="1">Multi-pass membrane protein</topology>
    </subcellularLocation>
</comment>
<name>A0AAV6L5V7_9ERIC</name>